<evidence type="ECO:0000259" key="6">
    <source>
        <dbReference type="SMART" id="SM00861"/>
    </source>
</evidence>
<feature type="domain" description="Transketolase-like pyrimidine-binding" evidence="6">
    <location>
        <begin position="402"/>
        <end position="583"/>
    </location>
</feature>
<dbReference type="KEGG" id="saz:Sama_2795"/>
<dbReference type="InterPro" id="IPR033248">
    <property type="entry name" value="Transketolase_C"/>
</dbReference>
<keyword evidence="8" id="KW-1185">Reference proteome</keyword>
<dbReference type="Gene3D" id="3.40.50.970">
    <property type="match status" value="2"/>
</dbReference>
<comment type="function">
    <text evidence="2">E1 component of the 2-oxoglutarate dehydrogenase (OGDH) complex which catalyzes the decarboxylation of 2-oxoglutarate, the first step in the conversion of 2-oxoglutarate to succinyl-CoA and CO(2).</text>
</comment>
<evidence type="ECO:0000313" key="7">
    <source>
        <dbReference type="EMBL" id="ABM00998.1"/>
    </source>
</evidence>
<dbReference type="EMBL" id="CP000507">
    <property type="protein sequence ID" value="ABM00998.1"/>
    <property type="molecule type" value="Genomic_DNA"/>
</dbReference>
<keyword evidence="4 7" id="KW-0560">Oxidoreductase</keyword>
<keyword evidence="5" id="KW-0786">Thiamine pyrophosphate</keyword>
<dbReference type="GO" id="GO:0003863">
    <property type="term" value="F:branched-chain 2-oxo acid dehydrogenase activity"/>
    <property type="evidence" value="ECO:0007669"/>
    <property type="project" value="UniProtKB-EC"/>
</dbReference>
<dbReference type="InterPro" id="IPR029061">
    <property type="entry name" value="THDP-binding"/>
</dbReference>
<dbReference type="Proteomes" id="UP000009175">
    <property type="component" value="Chromosome"/>
</dbReference>
<dbReference type="PANTHER" id="PTHR42980">
    <property type="entry name" value="2-OXOISOVALERATE DEHYDROGENASE SUBUNIT BETA-RELATED"/>
    <property type="match status" value="1"/>
</dbReference>
<reference evidence="7 8" key="1">
    <citation type="submission" date="2006-12" db="EMBL/GenBank/DDBJ databases">
        <title>Complete sequence of Shewanella amazonensis SB2B.</title>
        <authorList>
            <consortium name="US DOE Joint Genome Institute"/>
            <person name="Copeland A."/>
            <person name="Lucas S."/>
            <person name="Lapidus A."/>
            <person name="Barry K."/>
            <person name="Detter J.C."/>
            <person name="Glavina del Rio T."/>
            <person name="Hammon N."/>
            <person name="Israni S."/>
            <person name="Dalin E."/>
            <person name="Tice H."/>
            <person name="Pitluck S."/>
            <person name="Munk A.C."/>
            <person name="Brettin T."/>
            <person name="Bruce D."/>
            <person name="Han C."/>
            <person name="Tapia R."/>
            <person name="Gilna P."/>
            <person name="Schmutz J."/>
            <person name="Larimer F."/>
            <person name="Land M."/>
            <person name="Hauser L."/>
            <person name="Kyrpides N."/>
            <person name="Mikhailova N."/>
            <person name="Fredrickson J."/>
            <person name="Richardson P."/>
        </authorList>
    </citation>
    <scope>NUCLEOTIDE SEQUENCE [LARGE SCALE GENOMIC DNA]</scope>
    <source>
        <strain evidence="8">ATCC BAA-1098 / SB2B</strain>
    </source>
</reference>
<dbReference type="OrthoDB" id="9780894at2"/>
<dbReference type="GO" id="GO:0007584">
    <property type="term" value="P:response to nutrient"/>
    <property type="evidence" value="ECO:0007669"/>
    <property type="project" value="TreeGrafter"/>
</dbReference>
<dbReference type="eggNOG" id="COG0022">
    <property type="taxonomic scope" value="Bacteria"/>
</dbReference>
<dbReference type="EC" id="1.2.4.4" evidence="3"/>
<dbReference type="PANTHER" id="PTHR42980:SF1">
    <property type="entry name" value="2-OXOISOVALERATE DEHYDROGENASE SUBUNIT BETA, MITOCHONDRIAL"/>
    <property type="match status" value="1"/>
</dbReference>
<proteinExistence type="predicted"/>
<comment type="cofactor">
    <cofactor evidence="1">
        <name>thiamine diphosphate</name>
        <dbReference type="ChEBI" id="CHEBI:58937"/>
    </cofactor>
</comment>
<dbReference type="Pfam" id="PF02779">
    <property type="entry name" value="Transket_pyr"/>
    <property type="match status" value="1"/>
</dbReference>
<evidence type="ECO:0000256" key="3">
    <source>
        <dbReference type="ARBA" id="ARBA00012277"/>
    </source>
</evidence>
<dbReference type="SUPFAM" id="SSF52922">
    <property type="entry name" value="TK C-terminal domain-like"/>
    <property type="match status" value="1"/>
</dbReference>
<dbReference type="SUPFAM" id="SSF52518">
    <property type="entry name" value="Thiamin diphosphate-binding fold (THDP-binding)"/>
    <property type="match status" value="2"/>
</dbReference>
<dbReference type="InterPro" id="IPR001017">
    <property type="entry name" value="DH_E1"/>
</dbReference>
<dbReference type="AlphaFoldDB" id="A1S9E1"/>
<dbReference type="Pfam" id="PF00676">
    <property type="entry name" value="E1_dh"/>
    <property type="match status" value="1"/>
</dbReference>
<dbReference type="RefSeq" id="WP_011760903.1">
    <property type="nucleotide sequence ID" value="NC_008700.1"/>
</dbReference>
<name>A1S9E1_SHEAM</name>
<organism evidence="7 8">
    <name type="scientific">Shewanella amazonensis (strain ATCC BAA-1098 / SB2B)</name>
    <dbReference type="NCBI Taxonomy" id="326297"/>
    <lineage>
        <taxon>Bacteria</taxon>
        <taxon>Pseudomonadati</taxon>
        <taxon>Pseudomonadota</taxon>
        <taxon>Gammaproteobacteria</taxon>
        <taxon>Alteromonadales</taxon>
        <taxon>Shewanellaceae</taxon>
        <taxon>Shewanella</taxon>
    </lineage>
</organism>
<evidence type="ECO:0000256" key="5">
    <source>
        <dbReference type="ARBA" id="ARBA00023052"/>
    </source>
</evidence>
<sequence>MEDRAIAVERQFIEALETGSVGAFIDNTQGWDHRRLGLSDAEFVGIFESQLKSRLLDLESRRMRARNEGFYTIGSSGHEGNAAIAAVLNTTDMALLHYRSGAFMVERSRHEASETVLWDMMLSFAASSEDPISGGRHKVLGSKSLNIPPQTSTIASHLPKAVGVALSIPLTERLGVDGVLPPDAIAMCNFGDASANHASAQTAINAACWAAFQNIPMPLMFVCEDNGIGISTPTPKGWIGANFSQRPGLKYFCCDGLDLLDTYKVAKEAAHWCRSHRQPVFLHVRTVRLMGHAGSDAEIAYLPKAKILENEALDPLLRSAAMLIEAGVLSAEQILAMYQELKDRIAAIARVAATRPKLTTAKDAMASVVPPKLANPRAVKTLDEEAFASLFAADKQSLGKPVHMGKLINLTLTELMASHDNVVVCGEDVGKKGGVYHVTSRLVERFGPSRVINTLLDETSILGLATGMAHNGLLPIPEIQFLAYVHNAEDQIRGEAATLPFFSNGQYTNPMVIRIAGLAYQKGFGGHFHNDNSFTVFRDIPGLILACPSNGADAQGMLRECVRLAREEQRLVIFLEPIALYMTRDLHEPGDSLWAAQYVPEREATPLPFGEPGRFGEGKDLCIISYGNGYYLSRQAEKALAEAGIDCTLVDLRYLAPLNEAAICDIAANCRHVLVVDECRRSGSVSEAIVTALHERLGSACPKLARLNAEDCFIPLADAATLPLPGKDSIVAAALKLVQGSDAGTGKGTDTGIVIGLEASA</sequence>
<dbReference type="STRING" id="326297.Sama_2795"/>
<accession>A1S9E1</accession>
<dbReference type="Pfam" id="PF02780">
    <property type="entry name" value="Transketolase_C"/>
    <property type="match status" value="1"/>
</dbReference>
<dbReference type="InterPro" id="IPR005475">
    <property type="entry name" value="Transketolase-like_Pyr-bd"/>
</dbReference>
<protein>
    <recommendedName>
        <fullName evidence="3">3-methyl-2-oxobutanoate dehydrogenase (2-methylpropanoyl-transferring)</fullName>
        <ecNumber evidence="3">1.2.4.4</ecNumber>
    </recommendedName>
</protein>
<gene>
    <name evidence="7" type="ordered locus">Sama_2795</name>
</gene>
<evidence type="ECO:0000313" key="8">
    <source>
        <dbReference type="Proteomes" id="UP000009175"/>
    </source>
</evidence>
<evidence type="ECO:0000256" key="4">
    <source>
        <dbReference type="ARBA" id="ARBA00023002"/>
    </source>
</evidence>
<evidence type="ECO:0000256" key="2">
    <source>
        <dbReference type="ARBA" id="ARBA00003906"/>
    </source>
</evidence>
<dbReference type="eggNOG" id="COG1071">
    <property type="taxonomic scope" value="Bacteria"/>
</dbReference>
<dbReference type="Gene3D" id="3.40.50.920">
    <property type="match status" value="1"/>
</dbReference>
<dbReference type="CDD" id="cd02000">
    <property type="entry name" value="TPP_E1_PDC_ADC_BCADC"/>
    <property type="match status" value="1"/>
</dbReference>
<dbReference type="InterPro" id="IPR009014">
    <property type="entry name" value="Transketo_C/PFOR_II"/>
</dbReference>
<dbReference type="SMART" id="SM00861">
    <property type="entry name" value="Transket_pyr"/>
    <property type="match status" value="1"/>
</dbReference>
<dbReference type="HOGENOM" id="CLU_012907_2_1_6"/>
<evidence type="ECO:0000256" key="1">
    <source>
        <dbReference type="ARBA" id="ARBA00001964"/>
    </source>
</evidence>
<dbReference type="GO" id="GO:0009083">
    <property type="term" value="P:branched-chain amino acid catabolic process"/>
    <property type="evidence" value="ECO:0007669"/>
    <property type="project" value="TreeGrafter"/>
</dbReference>